<accession>A0A6P8ZZC0</accession>
<dbReference type="PANTHER" id="PTHR13194:SF18">
    <property type="entry name" value="COMPLEX I INTERMEDIATE-ASSOCIATED PROTEIN 30, MITOCHONDRIAL"/>
    <property type="match status" value="1"/>
</dbReference>
<dbReference type="RefSeq" id="XP_034250439.1">
    <property type="nucleotide sequence ID" value="XM_034394548.1"/>
</dbReference>
<feature type="compositionally biased region" description="Basic and acidic residues" evidence="5">
    <location>
        <begin position="53"/>
        <end position="67"/>
    </location>
</feature>
<dbReference type="AlphaFoldDB" id="A0A6P8ZZC0"/>
<feature type="region of interest" description="Disordered" evidence="5">
    <location>
        <begin position="53"/>
        <end position="73"/>
    </location>
</feature>
<dbReference type="GeneID" id="117650906"/>
<dbReference type="PANTHER" id="PTHR13194">
    <property type="entry name" value="COMPLEX I INTERMEDIATE-ASSOCIATED PROTEIN 30"/>
    <property type="match status" value="1"/>
</dbReference>
<dbReference type="GO" id="GO:0032981">
    <property type="term" value="P:mitochondrial respiratory chain complex I assembly"/>
    <property type="evidence" value="ECO:0007669"/>
    <property type="project" value="TreeGrafter"/>
</dbReference>
<keyword evidence="4" id="KW-0143">Chaperone</keyword>
<keyword evidence="3" id="KW-0496">Mitochondrion</keyword>
<dbReference type="KEGG" id="tpal:117650906"/>
<dbReference type="Pfam" id="PF08547">
    <property type="entry name" value="CIA30"/>
    <property type="match status" value="1"/>
</dbReference>
<name>A0A6P8ZZC0_THRPL</name>
<evidence type="ECO:0000313" key="7">
    <source>
        <dbReference type="Proteomes" id="UP000515158"/>
    </source>
</evidence>
<dbReference type="GO" id="GO:0005739">
    <property type="term" value="C:mitochondrion"/>
    <property type="evidence" value="ECO:0007669"/>
    <property type="project" value="UniProtKB-SubCell"/>
</dbReference>
<dbReference type="Proteomes" id="UP000515158">
    <property type="component" value="Unplaced"/>
</dbReference>
<gene>
    <name evidence="8" type="primary">LOC117650906</name>
</gene>
<evidence type="ECO:0000313" key="8">
    <source>
        <dbReference type="RefSeq" id="XP_034250439.1"/>
    </source>
</evidence>
<dbReference type="SUPFAM" id="SSF49785">
    <property type="entry name" value="Galactose-binding domain-like"/>
    <property type="match status" value="1"/>
</dbReference>
<dbReference type="InterPro" id="IPR039131">
    <property type="entry name" value="NDUFAF1"/>
</dbReference>
<dbReference type="InterPro" id="IPR008979">
    <property type="entry name" value="Galactose-bd-like_sf"/>
</dbReference>
<evidence type="ECO:0000256" key="2">
    <source>
        <dbReference type="ARBA" id="ARBA00007884"/>
    </source>
</evidence>
<comment type="similarity">
    <text evidence="2">Belongs to the CIA30 family.</text>
</comment>
<evidence type="ECO:0000256" key="4">
    <source>
        <dbReference type="ARBA" id="ARBA00023186"/>
    </source>
</evidence>
<organism evidence="8">
    <name type="scientific">Thrips palmi</name>
    <name type="common">Melon thrips</name>
    <dbReference type="NCBI Taxonomy" id="161013"/>
    <lineage>
        <taxon>Eukaryota</taxon>
        <taxon>Metazoa</taxon>
        <taxon>Ecdysozoa</taxon>
        <taxon>Arthropoda</taxon>
        <taxon>Hexapoda</taxon>
        <taxon>Insecta</taxon>
        <taxon>Pterygota</taxon>
        <taxon>Neoptera</taxon>
        <taxon>Paraneoptera</taxon>
        <taxon>Thysanoptera</taxon>
        <taxon>Terebrantia</taxon>
        <taxon>Thripoidea</taxon>
        <taxon>Thripidae</taxon>
        <taxon>Thrips</taxon>
    </lineage>
</organism>
<evidence type="ECO:0000256" key="1">
    <source>
        <dbReference type="ARBA" id="ARBA00004173"/>
    </source>
</evidence>
<dbReference type="CTD" id="100034914"/>
<proteinExistence type="inferred from homology"/>
<dbReference type="InParanoid" id="A0A6P8ZZC0"/>
<dbReference type="InterPro" id="IPR013857">
    <property type="entry name" value="NADH-UbQ_OxRdtase-assoc_prot30"/>
</dbReference>
<dbReference type="FunCoup" id="A0A6P8ZZC0">
    <property type="interactions" value="172"/>
</dbReference>
<evidence type="ECO:0000259" key="6">
    <source>
        <dbReference type="Pfam" id="PF08547"/>
    </source>
</evidence>
<dbReference type="GO" id="GO:0006120">
    <property type="term" value="P:mitochondrial electron transport, NADH to ubiquinone"/>
    <property type="evidence" value="ECO:0007669"/>
    <property type="project" value="TreeGrafter"/>
</dbReference>
<comment type="subcellular location">
    <subcellularLocation>
        <location evidence="1">Mitochondrion</location>
    </subcellularLocation>
</comment>
<reference evidence="8" key="1">
    <citation type="submission" date="2025-08" db="UniProtKB">
        <authorList>
            <consortium name="RefSeq"/>
        </authorList>
    </citation>
    <scope>IDENTIFICATION</scope>
    <source>
        <tissue evidence="8">Total insect</tissue>
    </source>
</reference>
<dbReference type="OrthoDB" id="42561at2759"/>
<keyword evidence="7" id="KW-1185">Reference proteome</keyword>
<sequence length="319" mass="37113">MKLPTVNFNIHRVYGGLSKLRWGDHSIWNKSHSPSAERCLHVSSKDYGGTIWEPDRRGGSEFHREDPNPMSNKEHLKRGAKMLIPETKKMITELKDYFSQDPPKCWYPQDGVVDKYFEFGSPESVDNWVTTCDSDWDQGYSTANVTISPSGTGIFSGNISTRIPKTGQVHIAGYANLRFVPPHRSFYRESTYMFAAYTHLALRIRGDGRTYMVNLHPHTMFDLNFMDLHSYVLHTRGGPYWQETLIPFSKFFIHHKGRMHDQQYPIELQEVRNFSITLMDQNEGPFSLEIDYVGCIKDENHNEEFAYEQYYVGRWMASN</sequence>
<dbReference type="GO" id="GO:0051082">
    <property type="term" value="F:unfolded protein binding"/>
    <property type="evidence" value="ECO:0007669"/>
    <property type="project" value="TreeGrafter"/>
</dbReference>
<evidence type="ECO:0000256" key="5">
    <source>
        <dbReference type="SAM" id="MobiDB-lite"/>
    </source>
</evidence>
<evidence type="ECO:0000256" key="3">
    <source>
        <dbReference type="ARBA" id="ARBA00023128"/>
    </source>
</evidence>
<feature type="domain" description="NADH:ubiquinone oxidoreductase intermediate-associated protein 30" evidence="6">
    <location>
        <begin position="117"/>
        <end position="290"/>
    </location>
</feature>
<protein>
    <submittedName>
        <fullName evidence="8">Complex I intermediate-associated protein 30, mitochondrial</fullName>
    </submittedName>
</protein>